<dbReference type="GO" id="GO:0006109">
    <property type="term" value="P:regulation of carbohydrate metabolic process"/>
    <property type="evidence" value="ECO:0007669"/>
    <property type="project" value="InterPro"/>
</dbReference>
<dbReference type="OrthoDB" id="9778803at2"/>
<evidence type="ECO:0000259" key="1">
    <source>
        <dbReference type="Pfam" id="PF07475"/>
    </source>
</evidence>
<dbReference type="InterPro" id="IPR011104">
    <property type="entry name" value="Hpr_kin/Pase_C"/>
</dbReference>
<dbReference type="NCBIfam" id="NF003883">
    <property type="entry name" value="PRK05428.2-1"/>
    <property type="match status" value="1"/>
</dbReference>
<dbReference type="SUPFAM" id="SSF53795">
    <property type="entry name" value="PEP carboxykinase-like"/>
    <property type="match status" value="1"/>
</dbReference>
<evidence type="ECO:0000313" key="3">
    <source>
        <dbReference type="Proteomes" id="UP000000393"/>
    </source>
</evidence>
<dbReference type="GO" id="GO:0005524">
    <property type="term" value="F:ATP binding"/>
    <property type="evidence" value="ECO:0007669"/>
    <property type="project" value="InterPro"/>
</dbReference>
<reference evidence="2 3" key="1">
    <citation type="submission" date="2010-06" db="EMBL/GenBank/DDBJ databases">
        <title>Complete sequence of chromosome of Nitrosococcus watsoni C-113.</title>
        <authorList>
            <consortium name="US DOE Joint Genome Institute"/>
            <person name="Lucas S."/>
            <person name="Copeland A."/>
            <person name="Lapidus A."/>
            <person name="Cheng J.-F."/>
            <person name="Bruce D."/>
            <person name="Goodwin L."/>
            <person name="Pitluck S."/>
            <person name="Malfatti S.A."/>
            <person name="Chain P.S.G."/>
            <person name="Land M."/>
            <person name="Hauser L."/>
            <person name="Kyrpides N."/>
            <person name="Ivanova N."/>
            <person name="Cambell M.A."/>
            <person name="Heidelberg J.F."/>
            <person name="Klotz M.G."/>
            <person name="Woyke T."/>
        </authorList>
    </citation>
    <scope>NUCLEOTIDE SEQUENCE [LARGE SCALE GENOMIC DNA]</scope>
    <source>
        <strain evidence="2 3">C-113</strain>
    </source>
</reference>
<evidence type="ECO:0000313" key="2">
    <source>
        <dbReference type="EMBL" id="ADJ27262.1"/>
    </source>
</evidence>
<dbReference type="STRING" id="105559.Nwat_0292"/>
<dbReference type="GO" id="GO:0000155">
    <property type="term" value="F:phosphorelay sensor kinase activity"/>
    <property type="evidence" value="ECO:0007669"/>
    <property type="project" value="InterPro"/>
</dbReference>
<dbReference type="AlphaFoldDB" id="D8K9H3"/>
<name>D8K9H3_NITWC</name>
<dbReference type="HOGENOM" id="CLU_052030_1_0_6"/>
<gene>
    <name evidence="2" type="ordered locus">Nwat_0292</name>
</gene>
<organism evidence="2 3">
    <name type="scientific">Nitrosococcus watsoni (strain C-113)</name>
    <dbReference type="NCBI Taxonomy" id="105559"/>
    <lineage>
        <taxon>Bacteria</taxon>
        <taxon>Pseudomonadati</taxon>
        <taxon>Pseudomonadota</taxon>
        <taxon>Gammaproteobacteria</taxon>
        <taxon>Chromatiales</taxon>
        <taxon>Chromatiaceae</taxon>
        <taxon>Nitrosococcus</taxon>
    </lineage>
</organism>
<keyword evidence="2" id="KW-0418">Kinase</keyword>
<keyword evidence="2" id="KW-0808">Transferase</keyword>
<accession>D8K9H3</accession>
<dbReference type="KEGG" id="nwa:Nwat_0292"/>
<protein>
    <submittedName>
        <fullName evidence="2">HPr kinase</fullName>
    </submittedName>
</protein>
<dbReference type="CDD" id="cd01918">
    <property type="entry name" value="HprK_C"/>
    <property type="match status" value="1"/>
</dbReference>
<dbReference type="Gene3D" id="3.40.50.300">
    <property type="entry name" value="P-loop containing nucleotide triphosphate hydrolases"/>
    <property type="match status" value="1"/>
</dbReference>
<dbReference type="eggNOG" id="COG1493">
    <property type="taxonomic scope" value="Bacteria"/>
</dbReference>
<feature type="domain" description="HPr kinase/phosphorylase C-terminal" evidence="1">
    <location>
        <begin position="26"/>
        <end position="188"/>
    </location>
</feature>
<dbReference type="InterPro" id="IPR027417">
    <property type="entry name" value="P-loop_NTPase"/>
</dbReference>
<sequence>MGAELHSLECCYQVRLQGVSNPNENKMTSHGVLLIIFDCGVLLTGENSVGKSSLALELIRRGHRLIADDAPLFQRTSAARLVGSCPHLLQDFLAVPGLGAINIRAIYGEQAIAVQHLLDLVIHLIPSKPIEPLTRNLGQWERLKVKVPEITLPLMGTMQPATVIETAVQDHQLRIKGYDALLELQQRQQELLTPLSSR</sequence>
<proteinExistence type="predicted"/>
<dbReference type="PANTHER" id="PTHR30305">
    <property type="entry name" value="PROTEIN YJDM-RELATED"/>
    <property type="match status" value="1"/>
</dbReference>
<dbReference type="PANTHER" id="PTHR30305:SF1">
    <property type="entry name" value="HPR KINASE_PHOSPHORYLASE"/>
    <property type="match status" value="1"/>
</dbReference>
<keyword evidence="3" id="KW-1185">Reference proteome</keyword>
<dbReference type="Pfam" id="PF07475">
    <property type="entry name" value="Hpr_kinase_C"/>
    <property type="match status" value="1"/>
</dbReference>
<dbReference type="EMBL" id="CP002086">
    <property type="protein sequence ID" value="ADJ27262.1"/>
    <property type="molecule type" value="Genomic_DNA"/>
</dbReference>
<dbReference type="Proteomes" id="UP000000393">
    <property type="component" value="Chromosome"/>
</dbReference>